<evidence type="ECO:0000313" key="2">
    <source>
        <dbReference type="EMBL" id="KAF7509382.1"/>
    </source>
</evidence>
<comment type="caution">
    <text evidence="2">The sequence shown here is derived from an EMBL/GenBank/DDBJ whole genome shotgun (WGS) entry which is preliminary data.</text>
</comment>
<dbReference type="AlphaFoldDB" id="A0A8H7E4T0"/>
<dbReference type="OrthoDB" id="5373426at2759"/>
<keyword evidence="1" id="KW-1133">Transmembrane helix</keyword>
<reference evidence="2" key="1">
    <citation type="submission" date="2020-02" db="EMBL/GenBank/DDBJ databases">
        <authorList>
            <person name="Palmer J.M."/>
        </authorList>
    </citation>
    <scope>NUCLEOTIDE SEQUENCE</scope>
    <source>
        <strain evidence="2">EPUS1.4</strain>
        <tissue evidence="2">Thallus</tissue>
    </source>
</reference>
<organism evidence="2 3">
    <name type="scientific">Endocarpon pusillum</name>
    <dbReference type="NCBI Taxonomy" id="364733"/>
    <lineage>
        <taxon>Eukaryota</taxon>
        <taxon>Fungi</taxon>
        <taxon>Dikarya</taxon>
        <taxon>Ascomycota</taxon>
        <taxon>Pezizomycotina</taxon>
        <taxon>Eurotiomycetes</taxon>
        <taxon>Chaetothyriomycetidae</taxon>
        <taxon>Verrucariales</taxon>
        <taxon>Verrucariaceae</taxon>
        <taxon>Endocarpon</taxon>
    </lineage>
</organism>
<evidence type="ECO:0000256" key="1">
    <source>
        <dbReference type="SAM" id="Phobius"/>
    </source>
</evidence>
<proteinExistence type="predicted"/>
<name>A0A8H7E4T0_9EURO</name>
<evidence type="ECO:0000313" key="3">
    <source>
        <dbReference type="Proteomes" id="UP000606974"/>
    </source>
</evidence>
<keyword evidence="3" id="KW-1185">Reference proteome</keyword>
<dbReference type="EMBL" id="JAACFV010000042">
    <property type="protein sequence ID" value="KAF7509382.1"/>
    <property type="molecule type" value="Genomic_DNA"/>
</dbReference>
<accession>A0A8H7E4T0</accession>
<gene>
    <name evidence="2" type="ORF">GJ744_008105</name>
</gene>
<protein>
    <submittedName>
        <fullName evidence="2">Uncharacterized protein</fullName>
    </submittedName>
</protein>
<keyword evidence="1" id="KW-0812">Transmembrane</keyword>
<feature type="transmembrane region" description="Helical" evidence="1">
    <location>
        <begin position="37"/>
        <end position="58"/>
    </location>
</feature>
<dbReference type="Proteomes" id="UP000606974">
    <property type="component" value="Unassembled WGS sequence"/>
</dbReference>
<keyword evidence="1" id="KW-0472">Membrane</keyword>
<sequence>MPPSRPKAGLDNELPPKETLLHLRIGHIHFQIDWSSWCFKALAVSALAVYLFFAWWLFSPRSPLWSSQNTMIPGVGYEALEEYFHTFSGNTECGIGLSDLYVPPQKNDKGDYARGAFCPNREKLLEAMTGGGRHGFDAPYYPKGCHYRWYSVAEICMILERFDSLVFIGDDTLQPIYSGLNMLLRQDLALGSLDPSSELSPSELSTTCRCDNQFIKDTCSKHALTSNDQVPLGNNNNNNSPYLCSRTPHAFLPISGSPFNPSTVKTLRALIPRAPPSNYHPIPIISSLTPPSTGKNNAPSTALATQTLSSLLGFADATARKTPILWLNPPATGHLDISGSKQRTVNNNNNNNDLWIFSEEMQRVAGEKDVEVLGLWNMTVQASSWDGRRFGTSVALVQAMMVVNWLSRLESS</sequence>